<gene>
    <name evidence="14" type="ORF">TCLT_LOCUS4344</name>
</gene>
<evidence type="ECO:0000313" key="16">
    <source>
        <dbReference type="WBParaSite" id="TCLT_0000435501-mRNA-1"/>
    </source>
</evidence>
<name>A0A0N5CVL5_THECL</name>
<feature type="domain" description="Kinesin motor" evidence="13">
    <location>
        <begin position="13"/>
        <end position="356"/>
    </location>
</feature>
<keyword evidence="2" id="KW-0963">Cytoplasm</keyword>
<evidence type="ECO:0000256" key="2">
    <source>
        <dbReference type="ARBA" id="ARBA00022490"/>
    </source>
</evidence>
<reference evidence="16" key="1">
    <citation type="submission" date="2017-02" db="UniProtKB">
        <authorList>
            <consortium name="WormBaseParasite"/>
        </authorList>
    </citation>
    <scope>IDENTIFICATION</scope>
</reference>
<evidence type="ECO:0000256" key="9">
    <source>
        <dbReference type="PROSITE-ProRule" id="PRU00283"/>
    </source>
</evidence>
<feature type="compositionally biased region" description="Basic residues" evidence="12">
    <location>
        <begin position="919"/>
        <end position="930"/>
    </location>
</feature>
<evidence type="ECO:0000256" key="4">
    <source>
        <dbReference type="ARBA" id="ARBA00022741"/>
    </source>
</evidence>
<dbReference type="Proteomes" id="UP000276776">
    <property type="component" value="Unassembled WGS sequence"/>
</dbReference>
<evidence type="ECO:0000256" key="10">
    <source>
        <dbReference type="RuleBase" id="RU000394"/>
    </source>
</evidence>
<feature type="region of interest" description="Disordered" evidence="12">
    <location>
        <begin position="898"/>
        <end position="930"/>
    </location>
</feature>
<evidence type="ECO:0000256" key="6">
    <source>
        <dbReference type="ARBA" id="ARBA00023175"/>
    </source>
</evidence>
<accession>A0A0N5CVL5</accession>
<protein>
    <recommendedName>
        <fullName evidence="10">Kinesin-like protein</fullName>
    </recommendedName>
</protein>
<dbReference type="InterPro" id="IPR001752">
    <property type="entry name" value="Kinesin_motor_dom"/>
</dbReference>
<keyword evidence="7" id="KW-0206">Cytoskeleton</keyword>
<dbReference type="GO" id="GO:0005876">
    <property type="term" value="C:spindle microtubule"/>
    <property type="evidence" value="ECO:0007669"/>
    <property type="project" value="TreeGrafter"/>
</dbReference>
<dbReference type="PRINTS" id="PR00380">
    <property type="entry name" value="KINESINHEAVY"/>
</dbReference>
<reference evidence="14 15" key="2">
    <citation type="submission" date="2018-11" db="EMBL/GenBank/DDBJ databases">
        <authorList>
            <consortium name="Pathogen Informatics"/>
        </authorList>
    </citation>
    <scope>NUCLEOTIDE SEQUENCE [LARGE SCALE GENOMIC DNA]</scope>
</reference>
<dbReference type="GO" id="GO:0090307">
    <property type="term" value="P:mitotic spindle assembly"/>
    <property type="evidence" value="ECO:0007669"/>
    <property type="project" value="TreeGrafter"/>
</dbReference>
<dbReference type="AlphaFoldDB" id="A0A0N5CVL5"/>
<keyword evidence="5 9" id="KW-0067">ATP-binding</keyword>
<evidence type="ECO:0000256" key="3">
    <source>
        <dbReference type="ARBA" id="ARBA00022701"/>
    </source>
</evidence>
<keyword evidence="15" id="KW-1185">Reference proteome</keyword>
<proteinExistence type="inferred from homology"/>
<dbReference type="GO" id="GO:0072686">
    <property type="term" value="C:mitotic spindle"/>
    <property type="evidence" value="ECO:0007669"/>
    <property type="project" value="TreeGrafter"/>
</dbReference>
<dbReference type="InterPro" id="IPR019821">
    <property type="entry name" value="Kinesin_motor_CS"/>
</dbReference>
<dbReference type="InterPro" id="IPR036961">
    <property type="entry name" value="Kinesin_motor_dom_sf"/>
</dbReference>
<dbReference type="Pfam" id="PF00225">
    <property type="entry name" value="Kinesin"/>
    <property type="match status" value="1"/>
</dbReference>
<feature type="coiled-coil region" evidence="11">
    <location>
        <begin position="372"/>
        <end position="506"/>
    </location>
</feature>
<dbReference type="GO" id="GO:0051231">
    <property type="term" value="P:spindle elongation"/>
    <property type="evidence" value="ECO:0007669"/>
    <property type="project" value="TreeGrafter"/>
</dbReference>
<sequence length="930" mass="105659">MLSAEKNLKTGKNVRVAVRIRPMNDNEITDKARCAVTSNTRKRTVTFCDRGINKEFGPFDKVYGPHARQLDIYIDLVEPLVKNALAGYNCTLFAYGQTSTGKTFTMEGETSGSLHEYSWNEDSSLGIVPRALHHIFNELENEARCNDVEEFSVRVSYVELYNEELYDLLGNAELGHTRLRLFEDSVRKGSVIVSGLEEVPVTDRHEVCELLKRGAEKRRTAATQMNLNSSRSHTVFTITVVIRENTVSEEEVIKQGKLSLIDLAGSENIGRSGSVDKRAREAGSINQSLLTLGRVIMALTTGASHVPYRESKLTRILQDSLGGRTITTIVATMSPASTSIEESISTLEYASSAKNIKNQPEINQKLTHRALLKAYNEEMNRLMRDLQAARDKNGFFIDRQNYDNLNTQIAQQNLQIESLSDELQSVMERVQLHMEDSALMSKHYGRLYERYKHMEKKYKEYSNENAAVKLELANCKSKLENHKLALKKLQESAIQSQAENKELRKNCTDLTWKLNKAFDKIDVFQNAASENENHYIRCTADSAENANKLRKGIQDWNNKLQFQLQQMTEQCERAKLDFGKEIVVFQDCVKSLRFQLKTLVDFTDGDNSLIVNFLDKVHLFTVDAENSYLKMHEQYSRFADFIAHHTQIFQQLGEDFYAVSDNYVIRTISCAEEMKNKITDIMEAYIKTTKEDALKTYEELETLKNRQQRECKEQHTYIKTVAEEILSDKSVWEALRGTFSARIDAQSERVKKTYKAMEVVCNDLEKQGDVVSALCNGMASSSISAAMHQVLADMSASLSTEVSNALSRTKQLVENEVVRPLRTGETPKREEPRILPEPVEIPSASDLINENGEDEVPRRLSQYRSRDSILEAPFAVLSPGALKDTLKCDLDDIKEVSENSGEYETEPVGKRSIPTVNITKRRRAFQNKSD</sequence>
<dbReference type="InterPro" id="IPR027417">
    <property type="entry name" value="P-loop_NTPase"/>
</dbReference>
<comment type="subcellular location">
    <subcellularLocation>
        <location evidence="1">Cytoplasm</location>
        <location evidence="1">Cytoskeleton</location>
    </subcellularLocation>
</comment>
<dbReference type="EMBL" id="UYYF01004285">
    <property type="protein sequence ID" value="VDN01441.1"/>
    <property type="molecule type" value="Genomic_DNA"/>
</dbReference>
<dbReference type="InterPro" id="IPR047149">
    <property type="entry name" value="KIF11-like"/>
</dbReference>
<evidence type="ECO:0000256" key="5">
    <source>
        <dbReference type="ARBA" id="ARBA00022840"/>
    </source>
</evidence>
<dbReference type="PANTHER" id="PTHR47970:SF12">
    <property type="entry name" value="KINESIN FAMILY MEMBER 11"/>
    <property type="match status" value="1"/>
</dbReference>
<dbReference type="GO" id="GO:0005524">
    <property type="term" value="F:ATP binding"/>
    <property type="evidence" value="ECO:0007669"/>
    <property type="project" value="UniProtKB-UniRule"/>
</dbReference>
<evidence type="ECO:0000259" key="13">
    <source>
        <dbReference type="PROSITE" id="PS50067"/>
    </source>
</evidence>
<dbReference type="PROSITE" id="PS50067">
    <property type="entry name" value="KINESIN_MOTOR_2"/>
    <property type="match status" value="1"/>
</dbReference>
<keyword evidence="4 9" id="KW-0547">Nucleotide-binding</keyword>
<evidence type="ECO:0000256" key="12">
    <source>
        <dbReference type="SAM" id="MobiDB-lite"/>
    </source>
</evidence>
<dbReference type="GO" id="GO:0008574">
    <property type="term" value="F:plus-end-directed microtubule motor activity"/>
    <property type="evidence" value="ECO:0007669"/>
    <property type="project" value="TreeGrafter"/>
</dbReference>
<dbReference type="PANTHER" id="PTHR47970">
    <property type="entry name" value="KINESIN-LIKE PROTEIN KIF11"/>
    <property type="match status" value="1"/>
</dbReference>
<evidence type="ECO:0000256" key="8">
    <source>
        <dbReference type="ARBA" id="ARBA00034704"/>
    </source>
</evidence>
<dbReference type="GO" id="GO:0008017">
    <property type="term" value="F:microtubule binding"/>
    <property type="evidence" value="ECO:0007669"/>
    <property type="project" value="InterPro"/>
</dbReference>
<evidence type="ECO:0000313" key="14">
    <source>
        <dbReference type="EMBL" id="VDN01441.1"/>
    </source>
</evidence>
<evidence type="ECO:0000256" key="7">
    <source>
        <dbReference type="ARBA" id="ARBA00023212"/>
    </source>
</evidence>
<dbReference type="GO" id="GO:0007018">
    <property type="term" value="P:microtubule-based movement"/>
    <property type="evidence" value="ECO:0007669"/>
    <property type="project" value="InterPro"/>
</dbReference>
<dbReference type="STRING" id="103827.A0A0N5CVL5"/>
<dbReference type="SUPFAM" id="SSF52540">
    <property type="entry name" value="P-loop containing nucleoside triphosphate hydrolases"/>
    <property type="match status" value="1"/>
</dbReference>
<keyword evidence="11" id="KW-0175">Coiled coil</keyword>
<keyword evidence="3 10" id="KW-0493">Microtubule</keyword>
<dbReference type="FunFam" id="3.40.850.10:FF:000019">
    <property type="entry name" value="Kinesin-like protein KIN-5D"/>
    <property type="match status" value="1"/>
</dbReference>
<dbReference type="WBParaSite" id="TCLT_0000435501-mRNA-1">
    <property type="protein sequence ID" value="TCLT_0000435501-mRNA-1"/>
    <property type="gene ID" value="TCLT_0000435501"/>
</dbReference>
<dbReference type="SMART" id="SM00129">
    <property type="entry name" value="KISc"/>
    <property type="match status" value="1"/>
</dbReference>
<dbReference type="PROSITE" id="PS00411">
    <property type="entry name" value="KINESIN_MOTOR_1"/>
    <property type="match status" value="1"/>
</dbReference>
<organism evidence="16">
    <name type="scientific">Thelazia callipaeda</name>
    <name type="common">Oriental eyeworm</name>
    <name type="synonym">Parasitic nematode</name>
    <dbReference type="NCBI Taxonomy" id="103827"/>
    <lineage>
        <taxon>Eukaryota</taxon>
        <taxon>Metazoa</taxon>
        <taxon>Ecdysozoa</taxon>
        <taxon>Nematoda</taxon>
        <taxon>Chromadorea</taxon>
        <taxon>Rhabditida</taxon>
        <taxon>Spirurina</taxon>
        <taxon>Spiruromorpha</taxon>
        <taxon>Thelazioidea</taxon>
        <taxon>Thelaziidae</taxon>
        <taxon>Thelazia</taxon>
    </lineage>
</organism>
<evidence type="ECO:0000313" key="15">
    <source>
        <dbReference type="Proteomes" id="UP000276776"/>
    </source>
</evidence>
<keyword evidence="6 9" id="KW-0505">Motor protein</keyword>
<dbReference type="OrthoDB" id="3176171at2759"/>
<feature type="binding site" evidence="9">
    <location>
        <begin position="96"/>
        <end position="103"/>
    </location>
    <ligand>
        <name>ATP</name>
        <dbReference type="ChEBI" id="CHEBI:30616"/>
    </ligand>
</feature>
<dbReference type="GO" id="GO:0005634">
    <property type="term" value="C:nucleus"/>
    <property type="evidence" value="ECO:0007669"/>
    <property type="project" value="TreeGrafter"/>
</dbReference>
<evidence type="ECO:0000256" key="1">
    <source>
        <dbReference type="ARBA" id="ARBA00004245"/>
    </source>
</evidence>
<dbReference type="Gene3D" id="3.40.850.10">
    <property type="entry name" value="Kinesin motor domain"/>
    <property type="match status" value="1"/>
</dbReference>
<dbReference type="OMA" id="NQPEINQ"/>
<comment type="similarity">
    <text evidence="8">Belongs to the TRAFAC class myosin-kinesin ATPase superfamily. Kinesin family. KIN-5/BimC subfamily.</text>
</comment>
<evidence type="ECO:0000256" key="11">
    <source>
        <dbReference type="SAM" id="Coils"/>
    </source>
</evidence>